<keyword evidence="9 17" id="KW-0249">Electron transport</keyword>
<dbReference type="CDD" id="cd01053">
    <property type="entry name" value="AOX"/>
    <property type="match status" value="1"/>
</dbReference>
<feature type="binding site" evidence="16">
    <location>
        <position position="264"/>
    </location>
    <ligand>
        <name>Fe cation</name>
        <dbReference type="ChEBI" id="CHEBI:24875"/>
        <label>2</label>
    </ligand>
</feature>
<dbReference type="GO" id="GO:0010230">
    <property type="term" value="P:alternative respiration"/>
    <property type="evidence" value="ECO:0007669"/>
    <property type="project" value="TreeGrafter"/>
</dbReference>
<feature type="binding site" evidence="16">
    <location>
        <position position="156"/>
    </location>
    <ligand>
        <name>Fe cation</name>
        <dbReference type="ChEBI" id="CHEBI:24875"/>
        <label>1</label>
    </ligand>
</feature>
<evidence type="ECO:0000256" key="18">
    <source>
        <dbReference type="SAM" id="MobiDB-lite"/>
    </source>
</evidence>
<dbReference type="eggNOG" id="ENOG502QSB5">
    <property type="taxonomic scope" value="Eukaryota"/>
</dbReference>
<name>S7RPA5_GLOTA</name>
<feature type="binding site" evidence="16">
    <location>
        <position position="261"/>
    </location>
    <ligand>
        <name>Fe cation</name>
        <dbReference type="ChEBI" id="CHEBI:24875"/>
        <label>1</label>
    </ligand>
</feature>
<keyword evidence="3" id="KW-0813">Transport</keyword>
<keyword evidence="21" id="KW-1185">Reference proteome</keyword>
<evidence type="ECO:0000256" key="19">
    <source>
        <dbReference type="SAM" id="Phobius"/>
    </source>
</evidence>
<evidence type="ECO:0000256" key="1">
    <source>
        <dbReference type="ARBA" id="ARBA00004273"/>
    </source>
</evidence>
<evidence type="ECO:0000256" key="17">
    <source>
        <dbReference type="RuleBase" id="RU003779"/>
    </source>
</evidence>
<evidence type="ECO:0000256" key="9">
    <source>
        <dbReference type="ARBA" id="ARBA00022982"/>
    </source>
</evidence>
<keyword evidence="11 17" id="KW-0560">Oxidoreductase</keyword>
<evidence type="ECO:0000256" key="13">
    <source>
        <dbReference type="ARBA" id="ARBA00023128"/>
    </source>
</evidence>
<keyword evidence="8" id="KW-0809">Transit peptide</keyword>
<protein>
    <recommendedName>
        <fullName evidence="17">Alternative oxidase</fullName>
        <ecNumber evidence="17">1.-.-.-</ecNumber>
    </recommendedName>
</protein>
<accession>S7RPA5</accession>
<feature type="region of interest" description="Disordered" evidence="18">
    <location>
        <begin position="1"/>
        <end position="27"/>
    </location>
</feature>
<keyword evidence="13" id="KW-0496">Mitochondrion</keyword>
<dbReference type="GO" id="GO:0046872">
    <property type="term" value="F:metal ion binding"/>
    <property type="evidence" value="ECO:0007669"/>
    <property type="project" value="UniProtKB-UniRule"/>
</dbReference>
<evidence type="ECO:0000256" key="6">
    <source>
        <dbReference type="ARBA" id="ARBA00022723"/>
    </source>
</evidence>
<dbReference type="GO" id="GO:0009916">
    <property type="term" value="F:alternative oxidase activity"/>
    <property type="evidence" value="ECO:0007669"/>
    <property type="project" value="UniProtKB-UniRule"/>
</dbReference>
<feature type="binding site" evidence="16">
    <location>
        <position position="117"/>
    </location>
    <ligand>
        <name>Fe cation</name>
        <dbReference type="ChEBI" id="CHEBI:24875"/>
        <label>1</label>
    </ligand>
</feature>
<dbReference type="OMA" id="VHTYTRA"/>
<reference evidence="20 21" key="1">
    <citation type="journal article" date="2012" name="Science">
        <title>The Paleozoic origin of enzymatic lignin decomposition reconstructed from 31 fungal genomes.</title>
        <authorList>
            <person name="Floudas D."/>
            <person name="Binder M."/>
            <person name="Riley R."/>
            <person name="Barry K."/>
            <person name="Blanchette R.A."/>
            <person name="Henrissat B."/>
            <person name="Martinez A.T."/>
            <person name="Otillar R."/>
            <person name="Spatafora J.W."/>
            <person name="Yadav J.S."/>
            <person name="Aerts A."/>
            <person name="Benoit I."/>
            <person name="Boyd A."/>
            <person name="Carlson A."/>
            <person name="Copeland A."/>
            <person name="Coutinho P.M."/>
            <person name="de Vries R.P."/>
            <person name="Ferreira P."/>
            <person name="Findley K."/>
            <person name="Foster B."/>
            <person name="Gaskell J."/>
            <person name="Glotzer D."/>
            <person name="Gorecki P."/>
            <person name="Heitman J."/>
            <person name="Hesse C."/>
            <person name="Hori C."/>
            <person name="Igarashi K."/>
            <person name="Jurgens J.A."/>
            <person name="Kallen N."/>
            <person name="Kersten P."/>
            <person name="Kohler A."/>
            <person name="Kuees U."/>
            <person name="Kumar T.K.A."/>
            <person name="Kuo A."/>
            <person name="LaButti K."/>
            <person name="Larrondo L.F."/>
            <person name="Lindquist E."/>
            <person name="Ling A."/>
            <person name="Lombard V."/>
            <person name="Lucas S."/>
            <person name="Lundell T."/>
            <person name="Martin R."/>
            <person name="McLaughlin D.J."/>
            <person name="Morgenstern I."/>
            <person name="Morin E."/>
            <person name="Murat C."/>
            <person name="Nagy L.G."/>
            <person name="Nolan M."/>
            <person name="Ohm R.A."/>
            <person name="Patyshakuliyeva A."/>
            <person name="Rokas A."/>
            <person name="Ruiz-Duenas F.J."/>
            <person name="Sabat G."/>
            <person name="Salamov A."/>
            <person name="Samejima M."/>
            <person name="Schmutz J."/>
            <person name="Slot J.C."/>
            <person name="St John F."/>
            <person name="Stenlid J."/>
            <person name="Sun H."/>
            <person name="Sun S."/>
            <person name="Syed K."/>
            <person name="Tsang A."/>
            <person name="Wiebenga A."/>
            <person name="Young D."/>
            <person name="Pisabarro A."/>
            <person name="Eastwood D.C."/>
            <person name="Martin F."/>
            <person name="Cullen D."/>
            <person name="Grigoriev I.V."/>
            <person name="Hibbett D.S."/>
        </authorList>
    </citation>
    <scope>NUCLEOTIDE SEQUENCE [LARGE SCALE GENOMIC DNA]</scope>
    <source>
        <strain evidence="20 21">ATCC 11539</strain>
    </source>
</reference>
<sequence length="322" mass="37042">MKNPAKGRRDSIDESSGSVVDPSQPVGGHKVKGDWVLFHPVYSPEELRSVEIVHKEAKTFSDKVAYALVKYTRRLFDLVSGYKHPDHVPANATLEELRKKGYVMNEHQWLNRILFLEAIAGVPGMVAATVRHLRSLRLMKRDSGWIHTLLEEAENERMHLMTFMTLRNPSALFRALVLGAQGVYYNMFFLSYLVSPKMCHRFVGYLEEEAVITYTRCIEEIEAGRLPAWENVAAPEIAKDYWRLGPDAKLLDVLYAVRSDETTHRFVNHSLANLNVKEDTNPFALREPDMHVKGRKVAFEREEAARYVEESQKMLNEQRVTQ</sequence>
<dbReference type="GO" id="GO:0098803">
    <property type="term" value="C:respiratory chain complex"/>
    <property type="evidence" value="ECO:0007669"/>
    <property type="project" value="UniProtKB-UniRule"/>
</dbReference>
<dbReference type="RefSeq" id="XP_007866923.1">
    <property type="nucleotide sequence ID" value="XM_007868732.1"/>
</dbReference>
<evidence type="ECO:0000256" key="8">
    <source>
        <dbReference type="ARBA" id="ARBA00022946"/>
    </source>
</evidence>
<evidence type="ECO:0000256" key="11">
    <source>
        <dbReference type="ARBA" id="ARBA00023002"/>
    </source>
</evidence>
<dbReference type="InterPro" id="IPR002680">
    <property type="entry name" value="AOX"/>
</dbReference>
<dbReference type="Pfam" id="PF01786">
    <property type="entry name" value="AOX"/>
    <property type="match status" value="1"/>
</dbReference>
<evidence type="ECO:0000256" key="14">
    <source>
        <dbReference type="ARBA" id="ARBA00023136"/>
    </source>
</evidence>
<dbReference type="OrthoDB" id="16906at2759"/>
<dbReference type="FunFam" id="1.20.1260.140:FF:000002">
    <property type="entry name" value="Alternative oxidase"/>
    <property type="match status" value="1"/>
</dbReference>
<evidence type="ECO:0000256" key="16">
    <source>
        <dbReference type="PIRSR" id="PIRSR005229-1"/>
    </source>
</evidence>
<comment type="similarity">
    <text evidence="2 17">Belongs to the alternative oxidase family.</text>
</comment>
<feature type="binding site" evidence="16">
    <location>
        <position position="261"/>
    </location>
    <ligand>
        <name>Fe cation</name>
        <dbReference type="ChEBI" id="CHEBI:24875"/>
        <label>2</label>
    </ligand>
</feature>
<dbReference type="GO" id="GO:0005743">
    <property type="term" value="C:mitochondrial inner membrane"/>
    <property type="evidence" value="ECO:0007669"/>
    <property type="project" value="UniProtKB-SubCell"/>
</dbReference>
<dbReference type="AlphaFoldDB" id="S7RPA5"/>
<keyword evidence="10 19" id="KW-1133">Transmembrane helix</keyword>
<dbReference type="PIRSF" id="PIRSF005229">
    <property type="entry name" value="AOX"/>
    <property type="match status" value="1"/>
</dbReference>
<evidence type="ECO:0000313" key="20">
    <source>
        <dbReference type="EMBL" id="EPQ54654.1"/>
    </source>
</evidence>
<comment type="function">
    <text evidence="15">Catalyzes cyanide-resistant oxygen consumption. May increase respiration when the cytochrome respiratory pathway is restricted, or in response to low temperatures.</text>
</comment>
<evidence type="ECO:0000256" key="3">
    <source>
        <dbReference type="ARBA" id="ARBA00022448"/>
    </source>
</evidence>
<evidence type="ECO:0000313" key="21">
    <source>
        <dbReference type="Proteomes" id="UP000030669"/>
    </source>
</evidence>
<gene>
    <name evidence="20" type="ORF">GLOTRDRAFT_130004</name>
</gene>
<dbReference type="InterPro" id="IPR038659">
    <property type="entry name" value="AOX_sf"/>
</dbReference>
<evidence type="ECO:0000256" key="12">
    <source>
        <dbReference type="ARBA" id="ARBA00023004"/>
    </source>
</evidence>
<feature type="transmembrane region" description="Helical" evidence="19">
    <location>
        <begin position="109"/>
        <end position="130"/>
    </location>
</feature>
<dbReference type="GeneID" id="19302037"/>
<proteinExistence type="inferred from homology"/>
<keyword evidence="12 16" id="KW-0408">Iron</keyword>
<dbReference type="HOGENOM" id="CLU_041974_2_0_1"/>
<dbReference type="Gene3D" id="1.20.1260.140">
    <property type="entry name" value="Alternative oxidase"/>
    <property type="match status" value="1"/>
</dbReference>
<feature type="binding site" evidence="16">
    <location>
        <position position="207"/>
    </location>
    <ligand>
        <name>Fe cation</name>
        <dbReference type="ChEBI" id="CHEBI:24875"/>
        <label>2</label>
    </ligand>
</feature>
<organism evidence="20 21">
    <name type="scientific">Gloeophyllum trabeum (strain ATCC 11539 / FP-39264 / Madison 617)</name>
    <name type="common">Brown rot fungus</name>
    <dbReference type="NCBI Taxonomy" id="670483"/>
    <lineage>
        <taxon>Eukaryota</taxon>
        <taxon>Fungi</taxon>
        <taxon>Dikarya</taxon>
        <taxon>Basidiomycota</taxon>
        <taxon>Agaricomycotina</taxon>
        <taxon>Agaricomycetes</taxon>
        <taxon>Gloeophyllales</taxon>
        <taxon>Gloeophyllaceae</taxon>
        <taxon>Gloeophyllum</taxon>
    </lineage>
</organism>
<keyword evidence="4 17" id="KW-0679">Respiratory chain</keyword>
<dbReference type="EC" id="1.-.-.-" evidence="17"/>
<feature type="binding site" evidence="16">
    <location>
        <position position="156"/>
    </location>
    <ligand>
        <name>Fe cation</name>
        <dbReference type="ChEBI" id="CHEBI:24875"/>
        <label>2</label>
    </ligand>
</feature>
<dbReference type="KEGG" id="gtr:GLOTRDRAFT_130004"/>
<comment type="cofactor">
    <cofactor evidence="16 17">
        <name>Fe cation</name>
        <dbReference type="ChEBI" id="CHEBI:24875"/>
    </cofactor>
    <text evidence="16 17">Binds 2 iron ions per subunit.</text>
</comment>
<keyword evidence="6 16" id="KW-0479">Metal-binding</keyword>
<keyword evidence="7" id="KW-0999">Mitochondrion inner membrane</keyword>
<evidence type="ECO:0000256" key="2">
    <source>
        <dbReference type="ARBA" id="ARBA00008388"/>
    </source>
</evidence>
<evidence type="ECO:0000256" key="5">
    <source>
        <dbReference type="ARBA" id="ARBA00022692"/>
    </source>
</evidence>
<dbReference type="Proteomes" id="UP000030669">
    <property type="component" value="Unassembled WGS sequence"/>
</dbReference>
<evidence type="ECO:0000256" key="7">
    <source>
        <dbReference type="ARBA" id="ARBA00022792"/>
    </source>
</evidence>
<feature type="binding site" evidence="16">
    <location>
        <position position="159"/>
    </location>
    <ligand>
        <name>Fe cation</name>
        <dbReference type="ChEBI" id="CHEBI:24875"/>
        <label>1</label>
    </ligand>
</feature>
<dbReference type="PANTHER" id="PTHR31803">
    <property type="entry name" value="ALTERNATIVE OXIDASE"/>
    <property type="match status" value="1"/>
</dbReference>
<dbReference type="PANTHER" id="PTHR31803:SF3">
    <property type="entry name" value="ALTERNATIVE OXIDASE"/>
    <property type="match status" value="1"/>
</dbReference>
<comment type="subcellular location">
    <subcellularLocation>
        <location evidence="1">Mitochondrion inner membrane</location>
    </subcellularLocation>
</comment>
<dbReference type="EMBL" id="KB469303">
    <property type="protein sequence ID" value="EPQ54654.1"/>
    <property type="molecule type" value="Genomic_DNA"/>
</dbReference>
<evidence type="ECO:0000256" key="15">
    <source>
        <dbReference type="ARBA" id="ARBA00025285"/>
    </source>
</evidence>
<keyword evidence="14 17" id="KW-0472">Membrane</keyword>
<evidence type="ECO:0000256" key="10">
    <source>
        <dbReference type="ARBA" id="ARBA00022989"/>
    </source>
</evidence>
<feature type="transmembrane region" description="Helical" evidence="19">
    <location>
        <begin position="171"/>
        <end position="194"/>
    </location>
</feature>
<dbReference type="STRING" id="670483.S7RPA5"/>
<keyword evidence="5 17" id="KW-0812">Transmembrane</keyword>
<evidence type="ECO:0000256" key="4">
    <source>
        <dbReference type="ARBA" id="ARBA00022660"/>
    </source>
</evidence>